<proteinExistence type="predicted"/>
<organism evidence="7 8">
    <name type="scientific">Nocardia albiluteola</name>
    <dbReference type="NCBI Taxonomy" id="2842303"/>
    <lineage>
        <taxon>Bacteria</taxon>
        <taxon>Bacillati</taxon>
        <taxon>Actinomycetota</taxon>
        <taxon>Actinomycetes</taxon>
        <taxon>Mycobacteriales</taxon>
        <taxon>Nocardiaceae</taxon>
        <taxon>Nocardia</taxon>
    </lineage>
</organism>
<feature type="domain" description="HTH tetR-type" evidence="6">
    <location>
        <begin position="23"/>
        <end position="85"/>
    </location>
</feature>
<dbReference type="InterPro" id="IPR009057">
    <property type="entry name" value="Homeodomain-like_sf"/>
</dbReference>
<dbReference type="InterPro" id="IPR050109">
    <property type="entry name" value="HTH-type_TetR-like_transc_reg"/>
</dbReference>
<reference evidence="7 8" key="1">
    <citation type="submission" date="2021-06" db="EMBL/GenBank/DDBJ databases">
        <title>Actinomycetes sequencing.</title>
        <authorList>
            <person name="Shan Q."/>
        </authorList>
    </citation>
    <scope>NUCLEOTIDE SEQUENCE [LARGE SCALE GENOMIC DNA]</scope>
    <source>
        <strain evidence="7 8">NEAU-G5</strain>
    </source>
</reference>
<dbReference type="PROSITE" id="PS50977">
    <property type="entry name" value="HTH_TETR_2"/>
    <property type="match status" value="1"/>
</dbReference>
<evidence type="ECO:0000313" key="8">
    <source>
        <dbReference type="Proteomes" id="UP000733379"/>
    </source>
</evidence>
<evidence type="ECO:0000259" key="6">
    <source>
        <dbReference type="PROSITE" id="PS50977"/>
    </source>
</evidence>
<dbReference type="Pfam" id="PF14246">
    <property type="entry name" value="TetR_C_7"/>
    <property type="match status" value="1"/>
</dbReference>
<dbReference type="Pfam" id="PF00440">
    <property type="entry name" value="TetR_N"/>
    <property type="match status" value="1"/>
</dbReference>
<accession>A0ABS6ARK2</accession>
<evidence type="ECO:0000256" key="4">
    <source>
        <dbReference type="PROSITE-ProRule" id="PRU00335"/>
    </source>
</evidence>
<name>A0ABS6ARK2_9NOCA</name>
<feature type="region of interest" description="Disordered" evidence="5">
    <location>
        <begin position="1"/>
        <end position="24"/>
    </location>
</feature>
<keyword evidence="2 4" id="KW-0238">DNA-binding</keyword>
<comment type="caution">
    <text evidence="7">The sequence shown here is derived from an EMBL/GenBank/DDBJ whole genome shotgun (WGS) entry which is preliminary data.</text>
</comment>
<dbReference type="PANTHER" id="PTHR30055">
    <property type="entry name" value="HTH-TYPE TRANSCRIPTIONAL REGULATOR RUTR"/>
    <property type="match status" value="1"/>
</dbReference>
<protein>
    <submittedName>
        <fullName evidence="7">TetR/AcrR family transcriptional regulator</fullName>
    </submittedName>
</protein>
<evidence type="ECO:0000313" key="7">
    <source>
        <dbReference type="EMBL" id="MBU3060518.1"/>
    </source>
</evidence>
<evidence type="ECO:0000256" key="2">
    <source>
        <dbReference type="ARBA" id="ARBA00023125"/>
    </source>
</evidence>
<dbReference type="PANTHER" id="PTHR30055:SF234">
    <property type="entry name" value="HTH-TYPE TRANSCRIPTIONAL REGULATOR BETI"/>
    <property type="match status" value="1"/>
</dbReference>
<gene>
    <name evidence="7" type="ORF">KO481_03150</name>
</gene>
<keyword evidence="3" id="KW-0804">Transcription</keyword>
<sequence>MPRRSPSPERPNPPRVADAETGGSTRERLRDAALKLFADKGFAGTTVGDIEGEAGLTPRAGGFYRHFQSKEEVLAAAVDAHIRETMTGQAAVLGLLPLGELRAELRLVGRWLLGALDEQRDLFRVVERDGGRFPELREYFRTHLIEAAHQAAVDFTARWAAETSHSARDPQASAAVMIGAVLNYAHARRTYGQPPLGVDPDRFIDTWVDYCHDLMTGTATST</sequence>
<keyword evidence="1" id="KW-0805">Transcription regulation</keyword>
<dbReference type="RefSeq" id="WP_215915378.1">
    <property type="nucleotide sequence ID" value="NZ_JAHKNI010000001.1"/>
</dbReference>
<dbReference type="EMBL" id="JAHKNI010000001">
    <property type="protein sequence ID" value="MBU3060518.1"/>
    <property type="molecule type" value="Genomic_DNA"/>
</dbReference>
<dbReference type="Gene3D" id="1.10.10.60">
    <property type="entry name" value="Homeodomain-like"/>
    <property type="match status" value="1"/>
</dbReference>
<dbReference type="InterPro" id="IPR001647">
    <property type="entry name" value="HTH_TetR"/>
</dbReference>
<dbReference type="SUPFAM" id="SSF46689">
    <property type="entry name" value="Homeodomain-like"/>
    <property type="match status" value="1"/>
</dbReference>
<keyword evidence="8" id="KW-1185">Reference proteome</keyword>
<dbReference type="Gene3D" id="1.10.357.10">
    <property type="entry name" value="Tetracycline Repressor, domain 2"/>
    <property type="match status" value="1"/>
</dbReference>
<dbReference type="InterPro" id="IPR039536">
    <property type="entry name" value="TetR_C_Proteobacteria"/>
</dbReference>
<dbReference type="Proteomes" id="UP000733379">
    <property type="component" value="Unassembled WGS sequence"/>
</dbReference>
<evidence type="ECO:0000256" key="5">
    <source>
        <dbReference type="SAM" id="MobiDB-lite"/>
    </source>
</evidence>
<evidence type="ECO:0000256" key="1">
    <source>
        <dbReference type="ARBA" id="ARBA00023015"/>
    </source>
</evidence>
<evidence type="ECO:0000256" key="3">
    <source>
        <dbReference type="ARBA" id="ARBA00023163"/>
    </source>
</evidence>
<comment type="caution">
    <text evidence="4">Lacks conserved residue(s) required for the propagation of feature annotation.</text>
</comment>